<name>A0A1E7F018_9STRA</name>
<evidence type="ECO:0000313" key="3">
    <source>
        <dbReference type="Proteomes" id="UP000095751"/>
    </source>
</evidence>
<feature type="region of interest" description="Disordered" evidence="1">
    <location>
        <begin position="1"/>
        <end position="29"/>
    </location>
</feature>
<gene>
    <name evidence="2" type="ORF">FRACYDRAFT_219886</name>
</gene>
<feature type="region of interest" description="Disordered" evidence="1">
    <location>
        <begin position="150"/>
        <end position="189"/>
    </location>
</feature>
<reference evidence="2 3" key="1">
    <citation type="submission" date="2016-09" db="EMBL/GenBank/DDBJ databases">
        <title>Extensive genetic diversity and differential bi-allelic expression allows diatom success in the polar Southern Ocean.</title>
        <authorList>
            <consortium name="DOE Joint Genome Institute"/>
            <person name="Mock T."/>
            <person name="Otillar R.P."/>
            <person name="Strauss J."/>
            <person name="Dupont C."/>
            <person name="Frickenhaus S."/>
            <person name="Maumus F."/>
            <person name="Mcmullan M."/>
            <person name="Sanges R."/>
            <person name="Schmutz J."/>
            <person name="Toseland A."/>
            <person name="Valas R."/>
            <person name="Veluchamy A."/>
            <person name="Ward B.J."/>
            <person name="Allen A."/>
            <person name="Barry K."/>
            <person name="Falciatore A."/>
            <person name="Ferrante M."/>
            <person name="Fortunato A.E."/>
            <person name="Gloeckner G."/>
            <person name="Gruber A."/>
            <person name="Hipkin R."/>
            <person name="Janech M."/>
            <person name="Kroth P."/>
            <person name="Leese F."/>
            <person name="Lindquist E."/>
            <person name="Lyon B.R."/>
            <person name="Martin J."/>
            <person name="Mayer C."/>
            <person name="Parker M."/>
            <person name="Quesneville H."/>
            <person name="Raymond J."/>
            <person name="Uhlig C."/>
            <person name="Valentin K.U."/>
            <person name="Worden A.Z."/>
            <person name="Armbrust E.V."/>
            <person name="Bowler C."/>
            <person name="Green B."/>
            <person name="Moulton V."/>
            <person name="Van Oosterhout C."/>
            <person name="Grigoriev I."/>
        </authorList>
    </citation>
    <scope>NUCLEOTIDE SEQUENCE [LARGE SCALE GENOMIC DNA]</scope>
    <source>
        <strain evidence="2 3">CCMP1102</strain>
    </source>
</reference>
<dbReference type="EMBL" id="KV784367">
    <property type="protein sequence ID" value="OEU11568.1"/>
    <property type="molecule type" value="Genomic_DNA"/>
</dbReference>
<evidence type="ECO:0000256" key="1">
    <source>
        <dbReference type="SAM" id="MobiDB-lite"/>
    </source>
</evidence>
<sequence length="189" mass="19672">MHIPSPMMRSSSNNSVNSTTRSQKAAEAELISRATQTAIVAARSILMAGGNEEVALKTAKAAAESVLNPMHGGSDNDSVTGSGRSRSTLGGAFGGRKRKAKRQAEVVASMALIAASSTHHHPNGMGGMGECDSFNNGNPYGRNITIRHQDEPSVLSGSISLSARPPRVPKPNSPYGGQYNGQGMHAMSD</sequence>
<feature type="region of interest" description="Disordered" evidence="1">
    <location>
        <begin position="67"/>
        <end position="101"/>
    </location>
</feature>
<feature type="compositionally biased region" description="Low complexity" evidence="1">
    <location>
        <begin position="78"/>
        <end position="90"/>
    </location>
</feature>
<evidence type="ECO:0000313" key="2">
    <source>
        <dbReference type="EMBL" id="OEU11568.1"/>
    </source>
</evidence>
<protein>
    <submittedName>
        <fullName evidence="2">Uncharacterized protein</fullName>
    </submittedName>
</protein>
<accession>A0A1E7F018</accession>
<dbReference type="KEGG" id="fcy:FRACYDRAFT_219886"/>
<organism evidence="2 3">
    <name type="scientific">Fragilariopsis cylindrus CCMP1102</name>
    <dbReference type="NCBI Taxonomy" id="635003"/>
    <lineage>
        <taxon>Eukaryota</taxon>
        <taxon>Sar</taxon>
        <taxon>Stramenopiles</taxon>
        <taxon>Ochrophyta</taxon>
        <taxon>Bacillariophyta</taxon>
        <taxon>Bacillariophyceae</taxon>
        <taxon>Bacillariophycidae</taxon>
        <taxon>Bacillariales</taxon>
        <taxon>Bacillariaceae</taxon>
        <taxon>Fragilariopsis</taxon>
    </lineage>
</organism>
<feature type="non-terminal residue" evidence="2">
    <location>
        <position position="189"/>
    </location>
</feature>
<proteinExistence type="predicted"/>
<dbReference type="Proteomes" id="UP000095751">
    <property type="component" value="Unassembled WGS sequence"/>
</dbReference>
<dbReference type="OrthoDB" id="49643at2759"/>
<dbReference type="AlphaFoldDB" id="A0A1E7F018"/>
<dbReference type="InParanoid" id="A0A1E7F018"/>
<keyword evidence="3" id="KW-1185">Reference proteome</keyword>
<feature type="compositionally biased region" description="Low complexity" evidence="1">
    <location>
        <begin position="1"/>
        <end position="22"/>
    </location>
</feature>